<dbReference type="Proteomes" id="UP001597191">
    <property type="component" value="Unassembled WGS sequence"/>
</dbReference>
<keyword evidence="8 12" id="KW-0862">Zinc</keyword>
<dbReference type="PANTHER" id="PTHR11644:SF2">
    <property type="entry name" value="CYTIDINE DEAMINASE"/>
    <property type="match status" value="1"/>
</dbReference>
<gene>
    <name evidence="14" type="ORF">ACFQ4R_09640</name>
</gene>
<comment type="caution">
    <text evidence="14">The sequence shown here is derived from an EMBL/GenBank/DDBJ whole genome shotgun (WGS) entry which is preliminary data.</text>
</comment>
<comment type="function">
    <text evidence="2 12">This enzyme scavenges exogenous and endogenous cytidine and 2'-deoxycytidine for UMP synthesis.</text>
</comment>
<dbReference type="InterPro" id="IPR050202">
    <property type="entry name" value="Cyt/Deoxycyt_deaminase"/>
</dbReference>
<comment type="catalytic activity">
    <reaction evidence="11 12">
        <text>cytidine + H2O + H(+) = uridine + NH4(+)</text>
        <dbReference type="Rhea" id="RHEA:16069"/>
        <dbReference type="ChEBI" id="CHEBI:15377"/>
        <dbReference type="ChEBI" id="CHEBI:15378"/>
        <dbReference type="ChEBI" id="CHEBI:16704"/>
        <dbReference type="ChEBI" id="CHEBI:17562"/>
        <dbReference type="ChEBI" id="CHEBI:28938"/>
        <dbReference type="EC" id="3.5.4.5"/>
    </reaction>
</comment>
<evidence type="ECO:0000256" key="3">
    <source>
        <dbReference type="ARBA" id="ARBA00006576"/>
    </source>
</evidence>
<proteinExistence type="inferred from homology"/>
<evidence type="ECO:0000256" key="7">
    <source>
        <dbReference type="ARBA" id="ARBA00022801"/>
    </source>
</evidence>
<dbReference type="Gene3D" id="3.40.140.10">
    <property type="entry name" value="Cytidine Deaminase, domain 2"/>
    <property type="match status" value="1"/>
</dbReference>
<evidence type="ECO:0000256" key="2">
    <source>
        <dbReference type="ARBA" id="ARBA00003949"/>
    </source>
</evidence>
<dbReference type="InterPro" id="IPR002125">
    <property type="entry name" value="CMP_dCMP_dom"/>
</dbReference>
<evidence type="ECO:0000313" key="15">
    <source>
        <dbReference type="Proteomes" id="UP001597191"/>
    </source>
</evidence>
<dbReference type="InterPro" id="IPR006262">
    <property type="entry name" value="Cyt_deam_tetra"/>
</dbReference>
<keyword evidence="15" id="KW-1185">Reference proteome</keyword>
<name>A0ABW4BQH4_9LACO</name>
<feature type="domain" description="CMP/dCMP-type deaminase" evidence="13">
    <location>
        <begin position="1"/>
        <end position="128"/>
    </location>
</feature>
<dbReference type="SUPFAM" id="SSF53927">
    <property type="entry name" value="Cytidine deaminase-like"/>
    <property type="match status" value="1"/>
</dbReference>
<evidence type="ECO:0000256" key="12">
    <source>
        <dbReference type="RuleBase" id="RU364006"/>
    </source>
</evidence>
<evidence type="ECO:0000256" key="10">
    <source>
        <dbReference type="ARBA" id="ARBA00049252"/>
    </source>
</evidence>
<evidence type="ECO:0000256" key="1">
    <source>
        <dbReference type="ARBA" id="ARBA00001947"/>
    </source>
</evidence>
<evidence type="ECO:0000256" key="8">
    <source>
        <dbReference type="ARBA" id="ARBA00022833"/>
    </source>
</evidence>
<evidence type="ECO:0000256" key="9">
    <source>
        <dbReference type="ARBA" id="ARBA00032005"/>
    </source>
</evidence>
<dbReference type="Pfam" id="PF00383">
    <property type="entry name" value="dCMP_cyt_deam_1"/>
    <property type="match status" value="1"/>
</dbReference>
<keyword evidence="6 12" id="KW-0479">Metal-binding</keyword>
<evidence type="ECO:0000256" key="6">
    <source>
        <dbReference type="ARBA" id="ARBA00022723"/>
    </source>
</evidence>
<dbReference type="EC" id="3.5.4.5" evidence="4 12"/>
<sequence>MRMDELTERARQAREQAYVPYSHFAVGAAVMTADGQIYTGCNIENSSYGMSLCAERVAMFKAVSAGHRHLKAIAVVGDTKGPVSPCGACRQVMTEFMPADASVTLSNLQGKSETLPLKEVLPFAFFLNDDRVD</sequence>
<keyword evidence="7 12" id="KW-0378">Hydrolase</keyword>
<evidence type="ECO:0000313" key="14">
    <source>
        <dbReference type="EMBL" id="MFD1411845.1"/>
    </source>
</evidence>
<dbReference type="EMBL" id="JBHTOH010000089">
    <property type="protein sequence ID" value="MFD1411845.1"/>
    <property type="molecule type" value="Genomic_DNA"/>
</dbReference>
<protein>
    <recommendedName>
        <fullName evidence="5 12">Cytidine deaminase</fullName>
        <ecNumber evidence="4 12">3.5.4.5</ecNumber>
    </recommendedName>
    <alternativeName>
        <fullName evidence="9 12">Cytidine aminohydrolase</fullName>
    </alternativeName>
</protein>
<dbReference type="PANTHER" id="PTHR11644">
    <property type="entry name" value="CYTIDINE DEAMINASE"/>
    <property type="match status" value="1"/>
</dbReference>
<evidence type="ECO:0000259" key="13">
    <source>
        <dbReference type="PROSITE" id="PS51747"/>
    </source>
</evidence>
<dbReference type="InterPro" id="IPR016192">
    <property type="entry name" value="APOBEC/CMP_deaminase_Zn-bd"/>
</dbReference>
<accession>A0ABW4BQH4</accession>
<evidence type="ECO:0000256" key="11">
    <source>
        <dbReference type="ARBA" id="ARBA00049558"/>
    </source>
</evidence>
<organism evidence="14 15">
    <name type="scientific">Lapidilactobacillus gannanensis</name>
    <dbReference type="NCBI Taxonomy" id="2486002"/>
    <lineage>
        <taxon>Bacteria</taxon>
        <taxon>Bacillati</taxon>
        <taxon>Bacillota</taxon>
        <taxon>Bacilli</taxon>
        <taxon>Lactobacillales</taxon>
        <taxon>Lactobacillaceae</taxon>
        <taxon>Lapidilactobacillus</taxon>
    </lineage>
</organism>
<dbReference type="NCBIfam" id="NF004064">
    <property type="entry name" value="PRK05578.1"/>
    <property type="match status" value="1"/>
</dbReference>
<dbReference type="GO" id="GO:0004126">
    <property type="term" value="F:cytidine deaminase activity"/>
    <property type="evidence" value="ECO:0007669"/>
    <property type="project" value="UniProtKB-EC"/>
</dbReference>
<evidence type="ECO:0000256" key="4">
    <source>
        <dbReference type="ARBA" id="ARBA00012783"/>
    </source>
</evidence>
<dbReference type="RefSeq" id="WP_379880942.1">
    <property type="nucleotide sequence ID" value="NZ_JBHTOH010000089.1"/>
</dbReference>
<dbReference type="CDD" id="cd01283">
    <property type="entry name" value="cytidine_deaminase"/>
    <property type="match status" value="1"/>
</dbReference>
<comment type="cofactor">
    <cofactor evidence="1 12">
        <name>Zn(2+)</name>
        <dbReference type="ChEBI" id="CHEBI:29105"/>
    </cofactor>
</comment>
<dbReference type="NCBIfam" id="TIGR01354">
    <property type="entry name" value="cyt_deam_tetra"/>
    <property type="match status" value="1"/>
</dbReference>
<evidence type="ECO:0000256" key="5">
    <source>
        <dbReference type="ARBA" id="ARBA00018266"/>
    </source>
</evidence>
<dbReference type="PROSITE" id="PS00903">
    <property type="entry name" value="CYT_DCMP_DEAMINASES_1"/>
    <property type="match status" value="1"/>
</dbReference>
<dbReference type="InterPro" id="IPR016193">
    <property type="entry name" value="Cytidine_deaminase-like"/>
</dbReference>
<comment type="catalytic activity">
    <reaction evidence="10 12">
        <text>2'-deoxycytidine + H2O + H(+) = 2'-deoxyuridine + NH4(+)</text>
        <dbReference type="Rhea" id="RHEA:13433"/>
        <dbReference type="ChEBI" id="CHEBI:15377"/>
        <dbReference type="ChEBI" id="CHEBI:15378"/>
        <dbReference type="ChEBI" id="CHEBI:15698"/>
        <dbReference type="ChEBI" id="CHEBI:16450"/>
        <dbReference type="ChEBI" id="CHEBI:28938"/>
        <dbReference type="EC" id="3.5.4.5"/>
    </reaction>
</comment>
<reference evidence="15" key="1">
    <citation type="journal article" date="2019" name="Int. J. Syst. Evol. Microbiol.">
        <title>The Global Catalogue of Microorganisms (GCM) 10K type strain sequencing project: providing services to taxonomists for standard genome sequencing and annotation.</title>
        <authorList>
            <consortium name="The Broad Institute Genomics Platform"/>
            <consortium name="The Broad Institute Genome Sequencing Center for Infectious Disease"/>
            <person name="Wu L."/>
            <person name="Ma J."/>
        </authorList>
    </citation>
    <scope>NUCLEOTIDE SEQUENCE [LARGE SCALE GENOMIC DNA]</scope>
    <source>
        <strain evidence="15">CCM 8937</strain>
    </source>
</reference>
<comment type="similarity">
    <text evidence="3 12">Belongs to the cytidine and deoxycytidylate deaminase family.</text>
</comment>
<dbReference type="PROSITE" id="PS51747">
    <property type="entry name" value="CYT_DCMP_DEAMINASES_2"/>
    <property type="match status" value="1"/>
</dbReference>